<accession>A0A6A3N9G4</accession>
<gene>
    <name evidence="10" type="ORF">PR001_g7252</name>
</gene>
<dbReference type="GO" id="GO:0003677">
    <property type="term" value="F:DNA binding"/>
    <property type="evidence" value="ECO:0007669"/>
    <property type="project" value="InterPro"/>
</dbReference>
<comment type="caution">
    <text evidence="10">The sequence shown here is derived from an EMBL/GenBank/DDBJ whole genome shotgun (WGS) entry which is preliminary data.</text>
</comment>
<dbReference type="GO" id="GO:0008270">
    <property type="term" value="F:zinc ion binding"/>
    <property type="evidence" value="ECO:0007669"/>
    <property type="project" value="UniProtKB-KW"/>
</dbReference>
<evidence type="ECO:0000256" key="3">
    <source>
        <dbReference type="ARBA" id="ARBA00022771"/>
    </source>
</evidence>
<evidence type="ECO:0000256" key="6">
    <source>
        <dbReference type="ARBA" id="ARBA00023163"/>
    </source>
</evidence>
<keyword evidence="3 8" id="KW-0863">Zinc-finger</keyword>
<evidence type="ECO:0000256" key="8">
    <source>
        <dbReference type="PROSITE-ProRule" id="PRU00027"/>
    </source>
</evidence>
<organism evidence="10 11">
    <name type="scientific">Phytophthora rubi</name>
    <dbReference type="NCBI Taxonomy" id="129364"/>
    <lineage>
        <taxon>Eukaryota</taxon>
        <taxon>Sar</taxon>
        <taxon>Stramenopiles</taxon>
        <taxon>Oomycota</taxon>
        <taxon>Peronosporomycetes</taxon>
        <taxon>Peronosporales</taxon>
        <taxon>Peronosporaceae</taxon>
        <taxon>Phytophthora</taxon>
    </lineage>
</organism>
<keyword evidence="4" id="KW-0862">Zinc</keyword>
<evidence type="ECO:0000256" key="7">
    <source>
        <dbReference type="ARBA" id="ARBA00023242"/>
    </source>
</evidence>
<keyword evidence="6" id="KW-0804">Transcription</keyword>
<dbReference type="GO" id="GO:0005634">
    <property type="term" value="C:nucleus"/>
    <property type="evidence" value="ECO:0007669"/>
    <property type="project" value="UniProtKB-SubCell"/>
</dbReference>
<dbReference type="Proteomes" id="UP000429607">
    <property type="component" value="Unassembled WGS sequence"/>
</dbReference>
<protein>
    <recommendedName>
        <fullName evidence="9">BED-type domain-containing protein</fullName>
    </recommendedName>
</protein>
<evidence type="ECO:0000259" key="9">
    <source>
        <dbReference type="PROSITE" id="PS50808"/>
    </source>
</evidence>
<dbReference type="PANTHER" id="PTHR46481">
    <property type="entry name" value="ZINC FINGER BED DOMAIN-CONTAINING PROTEIN 4"/>
    <property type="match status" value="1"/>
</dbReference>
<dbReference type="SUPFAM" id="SSF53098">
    <property type="entry name" value="Ribonuclease H-like"/>
    <property type="match status" value="1"/>
</dbReference>
<keyword evidence="7" id="KW-0539">Nucleus</keyword>
<name>A0A6A3N9G4_9STRA</name>
<sequence length="367" mass="41146">MEGNEDAAGTSSSHDIEGVANDVAMTAADSYAASSEQRSRKRSDIWSFINDLGNGKFSCKCCERDGREQIWNSKAHSTMPNHLRNYHSSEYGAAMDTLAARQTDLFDHGFARMVKQRMEGGFNKAEADSALVEWIMENALPFATVEQPKFIAFCATLEPSYKVPCRQTIRNRVIVRWKLEKDLARKTILRCLIFRDVRSSRTSITTDMWTSAANRGYMVVTMHWIDEDWNLRYIILGFRRVEYPHTGVRLADHLLEVIKAMDGALIATLWAITTDNAKNSKAIFRSIRAKLPDAARDHLSDAIPPSAADMTSESGSAIEAPQNVFQVRCLAHVLQLAVKEGLTECSFVDTCIGTIRDILRKLVESTA</sequence>
<evidence type="ECO:0000256" key="2">
    <source>
        <dbReference type="ARBA" id="ARBA00022723"/>
    </source>
</evidence>
<dbReference type="InterPro" id="IPR012337">
    <property type="entry name" value="RNaseH-like_sf"/>
</dbReference>
<proteinExistence type="predicted"/>
<evidence type="ECO:0000313" key="10">
    <source>
        <dbReference type="EMBL" id="KAE9040035.1"/>
    </source>
</evidence>
<dbReference type="PROSITE" id="PS50808">
    <property type="entry name" value="ZF_BED"/>
    <property type="match status" value="1"/>
</dbReference>
<keyword evidence="5" id="KW-0805">Transcription regulation</keyword>
<dbReference type="EMBL" id="QXFV01000357">
    <property type="protein sequence ID" value="KAE9040035.1"/>
    <property type="molecule type" value="Genomic_DNA"/>
</dbReference>
<feature type="domain" description="BED-type" evidence="9">
    <location>
        <begin position="40"/>
        <end position="94"/>
    </location>
</feature>
<evidence type="ECO:0000256" key="5">
    <source>
        <dbReference type="ARBA" id="ARBA00023015"/>
    </source>
</evidence>
<reference evidence="10 11" key="1">
    <citation type="submission" date="2018-09" db="EMBL/GenBank/DDBJ databases">
        <title>Genomic investigation of the strawberry pathogen Phytophthora fragariae indicates pathogenicity is determined by transcriptional variation in three key races.</title>
        <authorList>
            <person name="Adams T.M."/>
            <person name="Armitage A.D."/>
            <person name="Sobczyk M.K."/>
            <person name="Bates H.J."/>
            <person name="Dunwell J.M."/>
            <person name="Nellist C.F."/>
            <person name="Harrison R.J."/>
        </authorList>
    </citation>
    <scope>NUCLEOTIDE SEQUENCE [LARGE SCALE GENOMIC DNA]</scope>
    <source>
        <strain evidence="10 11">SCRP249</strain>
    </source>
</reference>
<comment type="subcellular location">
    <subcellularLocation>
        <location evidence="1">Nucleus</location>
    </subcellularLocation>
</comment>
<dbReference type="InterPro" id="IPR003656">
    <property type="entry name" value="Znf_BED"/>
</dbReference>
<dbReference type="PANTHER" id="PTHR46481:SF10">
    <property type="entry name" value="ZINC FINGER BED DOMAIN-CONTAINING PROTEIN 39"/>
    <property type="match status" value="1"/>
</dbReference>
<dbReference type="AlphaFoldDB" id="A0A6A3N9G4"/>
<evidence type="ECO:0000256" key="1">
    <source>
        <dbReference type="ARBA" id="ARBA00004123"/>
    </source>
</evidence>
<evidence type="ECO:0000313" key="11">
    <source>
        <dbReference type="Proteomes" id="UP000429607"/>
    </source>
</evidence>
<dbReference type="InterPro" id="IPR052035">
    <property type="entry name" value="ZnF_BED_domain_contain"/>
</dbReference>
<keyword evidence="2" id="KW-0479">Metal-binding</keyword>
<evidence type="ECO:0000256" key="4">
    <source>
        <dbReference type="ARBA" id="ARBA00022833"/>
    </source>
</evidence>
<dbReference type="SUPFAM" id="SSF140996">
    <property type="entry name" value="Hermes dimerisation domain"/>
    <property type="match status" value="1"/>
</dbReference>